<keyword evidence="3" id="KW-1003">Cell membrane</keyword>
<evidence type="ECO:0000256" key="7">
    <source>
        <dbReference type="SAM" id="Phobius"/>
    </source>
</evidence>
<feature type="transmembrane region" description="Helical" evidence="7">
    <location>
        <begin position="225"/>
        <end position="243"/>
    </location>
</feature>
<keyword evidence="4 7" id="KW-0812">Transmembrane</keyword>
<feature type="transmembrane region" description="Helical" evidence="7">
    <location>
        <begin position="140"/>
        <end position="164"/>
    </location>
</feature>
<evidence type="ECO:0000256" key="1">
    <source>
        <dbReference type="ARBA" id="ARBA00004651"/>
    </source>
</evidence>
<feature type="transmembrane region" description="Helical" evidence="7">
    <location>
        <begin position="388"/>
        <end position="410"/>
    </location>
</feature>
<dbReference type="Gene3D" id="1.20.1250.20">
    <property type="entry name" value="MFS general substrate transporter like domains"/>
    <property type="match status" value="1"/>
</dbReference>
<comment type="caution">
    <text evidence="9">The sequence shown here is derived from an EMBL/GenBank/DDBJ whole genome shotgun (WGS) entry which is preliminary data.</text>
</comment>
<feature type="transmembrane region" description="Helical" evidence="7">
    <location>
        <begin position="50"/>
        <end position="70"/>
    </location>
</feature>
<dbReference type="PANTHER" id="PTHR23517">
    <property type="entry name" value="RESISTANCE PROTEIN MDTM, PUTATIVE-RELATED-RELATED"/>
    <property type="match status" value="1"/>
</dbReference>
<organism evidence="9 10">
    <name type="scientific">Paenibacillus flagellatus</name>
    <dbReference type="NCBI Taxonomy" id="2211139"/>
    <lineage>
        <taxon>Bacteria</taxon>
        <taxon>Bacillati</taxon>
        <taxon>Bacillota</taxon>
        <taxon>Bacilli</taxon>
        <taxon>Bacillales</taxon>
        <taxon>Paenibacillaceae</taxon>
        <taxon>Paenibacillus</taxon>
    </lineage>
</organism>
<dbReference type="Proteomes" id="UP000247476">
    <property type="component" value="Unassembled WGS sequence"/>
</dbReference>
<feature type="transmembrane region" description="Helical" evidence="7">
    <location>
        <begin position="306"/>
        <end position="339"/>
    </location>
</feature>
<dbReference type="InterPro" id="IPR011701">
    <property type="entry name" value="MFS"/>
</dbReference>
<dbReference type="EMBL" id="QJVJ01000006">
    <property type="protein sequence ID" value="PYI53774.1"/>
    <property type="molecule type" value="Genomic_DNA"/>
</dbReference>
<evidence type="ECO:0000313" key="10">
    <source>
        <dbReference type="Proteomes" id="UP000247476"/>
    </source>
</evidence>
<feature type="domain" description="Major facilitator superfamily (MFS) profile" evidence="8">
    <location>
        <begin position="1"/>
        <end position="414"/>
    </location>
</feature>
<dbReference type="InterPro" id="IPR050171">
    <property type="entry name" value="MFS_Transporters"/>
</dbReference>
<evidence type="ECO:0000256" key="4">
    <source>
        <dbReference type="ARBA" id="ARBA00022692"/>
    </source>
</evidence>
<dbReference type="CDD" id="cd17329">
    <property type="entry name" value="MFS_MdtH_MDR_like"/>
    <property type="match status" value="1"/>
</dbReference>
<keyword evidence="2" id="KW-0813">Transport</keyword>
<sequence length="428" mass="48007">MRQCEENMVPIRLWNINLKVRLIGDGLFNMLFWMYFPFITVYFGSAMGNHVAGLLMTIPPIVSMLGSLLGGAVTDWAGRRPVMLIGALLQTVMFALFAVSSSHWMEFFAFIGLGLGGAIYKPASSAMVADLVPAQDRRQVFATFMTANNIGAVLGPALGAVFFFHYRDELLWTCTVVMLLYFIAIYFMVHETSPPSAKLPKGPHFLTTVFKEQWKGYGIIFRDKVFLTYMLAGIFSLIPIMQLDLYMPVYVIDEVPSQPLFPWTGLSPVLSGAEIYGWLVGFNGLLFVLFIWPVTKWFHNWKERDVFILSSFLSGIGTFAIGLNSNIWFLFVITIVFTFGEIVRTPVTLSFISRYAPEHARGQYMGADSLQNTIGKFLAPVTVFVSSWVPPMGIFSMILIFSLISVALYVQLFRMNTEHPEAADSGPP</sequence>
<name>A0A2V5K769_9BACL</name>
<evidence type="ECO:0000313" key="9">
    <source>
        <dbReference type="EMBL" id="PYI53774.1"/>
    </source>
</evidence>
<dbReference type="InterPro" id="IPR020846">
    <property type="entry name" value="MFS_dom"/>
</dbReference>
<dbReference type="PROSITE" id="PS50850">
    <property type="entry name" value="MFS"/>
    <property type="match status" value="1"/>
</dbReference>
<dbReference type="GO" id="GO:0022857">
    <property type="term" value="F:transmembrane transporter activity"/>
    <property type="evidence" value="ECO:0007669"/>
    <property type="project" value="InterPro"/>
</dbReference>
<dbReference type="Pfam" id="PF07690">
    <property type="entry name" value="MFS_1"/>
    <property type="match status" value="2"/>
</dbReference>
<evidence type="ECO:0000256" key="6">
    <source>
        <dbReference type="ARBA" id="ARBA00023136"/>
    </source>
</evidence>
<evidence type="ECO:0000259" key="8">
    <source>
        <dbReference type="PROSITE" id="PS50850"/>
    </source>
</evidence>
<evidence type="ECO:0000256" key="2">
    <source>
        <dbReference type="ARBA" id="ARBA00022448"/>
    </source>
</evidence>
<dbReference type="AlphaFoldDB" id="A0A2V5K769"/>
<keyword evidence="6 7" id="KW-0472">Membrane</keyword>
<feature type="transmembrane region" description="Helical" evidence="7">
    <location>
        <begin position="82"/>
        <end position="101"/>
    </location>
</feature>
<feature type="transmembrane region" description="Helical" evidence="7">
    <location>
        <begin position="107"/>
        <end position="128"/>
    </location>
</feature>
<keyword evidence="10" id="KW-1185">Reference proteome</keyword>
<reference evidence="9 10" key="1">
    <citation type="submission" date="2018-05" db="EMBL/GenBank/DDBJ databases">
        <title>Paenibacillus flagellatus sp. nov., isolated from selenium mineral soil.</title>
        <authorList>
            <person name="Dai X."/>
        </authorList>
    </citation>
    <scope>NUCLEOTIDE SEQUENCE [LARGE SCALE GENOMIC DNA]</scope>
    <source>
        <strain evidence="9 10">DXL2</strain>
    </source>
</reference>
<accession>A0A2V5K769</accession>
<protein>
    <submittedName>
        <fullName evidence="9">MFS transporter</fullName>
    </submittedName>
</protein>
<evidence type="ECO:0000256" key="5">
    <source>
        <dbReference type="ARBA" id="ARBA00022989"/>
    </source>
</evidence>
<dbReference type="OrthoDB" id="9793283at2"/>
<feature type="transmembrane region" description="Helical" evidence="7">
    <location>
        <begin position="20"/>
        <end position="44"/>
    </location>
</feature>
<comment type="subcellular location">
    <subcellularLocation>
        <location evidence="1">Cell membrane</location>
        <topology evidence="1">Multi-pass membrane protein</topology>
    </subcellularLocation>
</comment>
<proteinExistence type="predicted"/>
<dbReference type="SUPFAM" id="SSF103473">
    <property type="entry name" value="MFS general substrate transporter"/>
    <property type="match status" value="1"/>
</dbReference>
<feature type="transmembrane region" description="Helical" evidence="7">
    <location>
        <begin position="170"/>
        <end position="189"/>
    </location>
</feature>
<dbReference type="GO" id="GO:0005886">
    <property type="term" value="C:plasma membrane"/>
    <property type="evidence" value="ECO:0007669"/>
    <property type="project" value="UniProtKB-SubCell"/>
</dbReference>
<dbReference type="InterPro" id="IPR036259">
    <property type="entry name" value="MFS_trans_sf"/>
</dbReference>
<keyword evidence="5 7" id="KW-1133">Transmembrane helix</keyword>
<feature type="transmembrane region" description="Helical" evidence="7">
    <location>
        <begin position="275"/>
        <end position="294"/>
    </location>
</feature>
<dbReference type="PANTHER" id="PTHR23517:SF3">
    <property type="entry name" value="INTEGRAL MEMBRANE TRANSPORT PROTEIN"/>
    <property type="match status" value="1"/>
</dbReference>
<gene>
    <name evidence="9" type="ORF">DLM86_14520</name>
</gene>
<evidence type="ECO:0000256" key="3">
    <source>
        <dbReference type="ARBA" id="ARBA00022475"/>
    </source>
</evidence>